<dbReference type="Proteomes" id="UP001165160">
    <property type="component" value="Unassembled WGS sequence"/>
</dbReference>
<dbReference type="SUPFAM" id="SSF55060">
    <property type="entry name" value="GHMP Kinase, C-terminal domain"/>
    <property type="match status" value="1"/>
</dbReference>
<dbReference type="GO" id="GO:0005524">
    <property type="term" value="F:ATP binding"/>
    <property type="evidence" value="ECO:0007669"/>
    <property type="project" value="UniProtKB-KW"/>
</dbReference>
<keyword evidence="4" id="KW-0808">Transferase</keyword>
<evidence type="ECO:0000256" key="3">
    <source>
        <dbReference type="ARBA" id="ARBA00012958"/>
    </source>
</evidence>
<dbReference type="GO" id="GO:0009536">
    <property type="term" value="C:plastid"/>
    <property type="evidence" value="ECO:0007669"/>
    <property type="project" value="UniProtKB-SubCell"/>
</dbReference>
<dbReference type="Pfam" id="PF00288">
    <property type="entry name" value="GHMP_kinases_N"/>
    <property type="match status" value="1"/>
</dbReference>
<proteinExistence type="predicted"/>
<name>A0A9W7F766_9STRA</name>
<accession>A0A9W7F766</accession>
<comment type="caution">
    <text evidence="9">The sequence shown here is derived from an EMBL/GenBank/DDBJ whole genome shotgun (WGS) entry which is preliminary data.</text>
</comment>
<dbReference type="GO" id="GO:0010142">
    <property type="term" value="P:farnesyl diphosphate biosynthetic process, mevalonate pathway"/>
    <property type="evidence" value="ECO:0007669"/>
    <property type="project" value="TreeGrafter"/>
</dbReference>
<reference evidence="10" key="1">
    <citation type="journal article" date="2023" name="Commun. Biol.">
        <title>Genome analysis of Parmales, the sister group of diatoms, reveals the evolutionary specialization of diatoms from phago-mixotrophs to photoautotrophs.</title>
        <authorList>
            <person name="Ban H."/>
            <person name="Sato S."/>
            <person name="Yoshikawa S."/>
            <person name="Yamada K."/>
            <person name="Nakamura Y."/>
            <person name="Ichinomiya M."/>
            <person name="Sato N."/>
            <person name="Blanc-Mathieu R."/>
            <person name="Endo H."/>
            <person name="Kuwata A."/>
            <person name="Ogata H."/>
        </authorList>
    </citation>
    <scope>NUCLEOTIDE SEQUENCE [LARGE SCALE GENOMIC DNA]</scope>
    <source>
        <strain evidence="10">NIES 3699</strain>
    </source>
</reference>
<organism evidence="9 10">
    <name type="scientific">Triparma verrucosa</name>
    <dbReference type="NCBI Taxonomy" id="1606542"/>
    <lineage>
        <taxon>Eukaryota</taxon>
        <taxon>Sar</taxon>
        <taxon>Stramenopiles</taxon>
        <taxon>Ochrophyta</taxon>
        <taxon>Bolidophyceae</taxon>
        <taxon>Parmales</taxon>
        <taxon>Triparmaceae</taxon>
        <taxon>Triparma</taxon>
    </lineage>
</organism>
<evidence type="ECO:0000256" key="5">
    <source>
        <dbReference type="ARBA" id="ARBA00022741"/>
    </source>
</evidence>
<gene>
    <name evidence="9" type="ORF">TrVE_jg8198</name>
</gene>
<dbReference type="AlphaFoldDB" id="A0A9W7F766"/>
<keyword evidence="5" id="KW-0547">Nucleotide-binding</keyword>
<dbReference type="SUPFAM" id="SSF54211">
    <property type="entry name" value="Ribosomal protein S5 domain 2-like"/>
    <property type="match status" value="1"/>
</dbReference>
<evidence type="ECO:0000256" key="6">
    <source>
        <dbReference type="ARBA" id="ARBA00022777"/>
    </source>
</evidence>
<feature type="domain" description="GHMP kinase N-terminal" evidence="8">
    <location>
        <begin position="152"/>
        <end position="209"/>
    </location>
</feature>
<comment type="subcellular location">
    <subcellularLocation>
        <location evidence="1">Plastid</location>
    </subcellularLocation>
</comment>
<evidence type="ECO:0000259" key="8">
    <source>
        <dbReference type="Pfam" id="PF00288"/>
    </source>
</evidence>
<dbReference type="EC" id="2.7.4.2" evidence="3"/>
<dbReference type="InterPro" id="IPR035102">
    <property type="entry name" value="Phosphomevalonate_kinase"/>
</dbReference>
<protein>
    <recommendedName>
        <fullName evidence="3">phosphomevalonate kinase</fullName>
        <ecNumber evidence="3">2.7.4.2</ecNumber>
    </recommendedName>
</protein>
<evidence type="ECO:0000256" key="2">
    <source>
        <dbReference type="ARBA" id="ARBA00005017"/>
    </source>
</evidence>
<dbReference type="PANTHER" id="PTHR31814">
    <property type="match status" value="1"/>
</dbReference>
<comment type="pathway">
    <text evidence="2">Isoprenoid biosynthesis; isopentenyl diphosphate biosynthesis via mevalonate pathway; isopentenyl diphosphate from (R)-mevalonate: step 2/3.</text>
</comment>
<dbReference type="InterPro" id="IPR014721">
    <property type="entry name" value="Ribsml_uS5_D2-typ_fold_subgr"/>
</dbReference>
<evidence type="ECO:0000256" key="4">
    <source>
        <dbReference type="ARBA" id="ARBA00022679"/>
    </source>
</evidence>
<dbReference type="InterPro" id="IPR036554">
    <property type="entry name" value="GHMP_kinase_C_sf"/>
</dbReference>
<dbReference type="GO" id="GO:0019287">
    <property type="term" value="P:isopentenyl diphosphate biosynthetic process, mevalonate pathway"/>
    <property type="evidence" value="ECO:0007669"/>
    <property type="project" value="TreeGrafter"/>
</dbReference>
<evidence type="ECO:0000256" key="7">
    <source>
        <dbReference type="ARBA" id="ARBA00022840"/>
    </source>
</evidence>
<dbReference type="Gene3D" id="3.30.230.10">
    <property type="match status" value="1"/>
</dbReference>
<keyword evidence="10" id="KW-1185">Reference proteome</keyword>
<keyword evidence="6" id="KW-0418">Kinase</keyword>
<evidence type="ECO:0000313" key="10">
    <source>
        <dbReference type="Proteomes" id="UP001165160"/>
    </source>
</evidence>
<keyword evidence="7" id="KW-0067">ATP-binding</keyword>
<dbReference type="EMBL" id="BRXX01000324">
    <property type="protein sequence ID" value="GMI05036.1"/>
    <property type="molecule type" value="Genomic_DNA"/>
</dbReference>
<dbReference type="PANTHER" id="PTHR31814:SF2">
    <property type="entry name" value="PHOSPHOMEVALONATE KINASE"/>
    <property type="match status" value="1"/>
</dbReference>
<evidence type="ECO:0000313" key="9">
    <source>
        <dbReference type="EMBL" id="GMI05036.1"/>
    </source>
</evidence>
<evidence type="ECO:0000256" key="1">
    <source>
        <dbReference type="ARBA" id="ARBA00004474"/>
    </source>
</evidence>
<sequence>MSEDPFKDEEPVEGEIRVSCPGKVLLIGGYTVLRSSPSLSLSLTSRFHIRLLPSPSPTLTIHSPQYLSTHTYTLTGTLLSSQTVSHGSTPHPNPYLTTPLQTALHHLPPLTSGFNLTLSASPTFYTSDSTFTSFPIIPSSSTPTGFDLKTTKTGLGSSACLITSLITSIILYYSPKTSVAEIETLSQTAHNLVQGKVGSGFDVSTAVYGSQIYTQNLGSRIVDKINIKRGRLLLGDVKEGSESGGMSKRVLKGSEDGEGEILFRKLKEVNEKAIEGYVKGERFGEGVRSAIQSLGTITNCEIEPSVRKNVLDETENIEGVEYACVPGAGGFDAICCVVREEAVDEVKEVWRKEGIDILDVQEDGEGIRIERF</sequence>
<dbReference type="InterPro" id="IPR020568">
    <property type="entry name" value="Ribosomal_Su5_D2-typ_SF"/>
</dbReference>
<dbReference type="InterPro" id="IPR006204">
    <property type="entry name" value="GHMP_kinase_N_dom"/>
</dbReference>
<dbReference type="GO" id="GO:0004631">
    <property type="term" value="F:phosphomevalonate kinase activity"/>
    <property type="evidence" value="ECO:0007669"/>
    <property type="project" value="UniProtKB-EC"/>
</dbReference>